<proteinExistence type="predicted"/>
<evidence type="ECO:0000313" key="2">
    <source>
        <dbReference type="EMBL" id="KAK4189785.1"/>
    </source>
</evidence>
<name>A0AAN6WYT5_9PEZI</name>
<feature type="compositionally biased region" description="Basic and acidic residues" evidence="1">
    <location>
        <begin position="93"/>
        <end position="107"/>
    </location>
</feature>
<feature type="compositionally biased region" description="Basic residues" evidence="1">
    <location>
        <begin position="252"/>
        <end position="262"/>
    </location>
</feature>
<reference evidence="2" key="2">
    <citation type="submission" date="2023-05" db="EMBL/GenBank/DDBJ databases">
        <authorList>
            <consortium name="Lawrence Berkeley National Laboratory"/>
            <person name="Steindorff A."/>
            <person name="Hensen N."/>
            <person name="Bonometti L."/>
            <person name="Westerberg I."/>
            <person name="Brannstrom I.O."/>
            <person name="Guillou S."/>
            <person name="Cros-Aarteil S."/>
            <person name="Calhoun S."/>
            <person name="Haridas S."/>
            <person name="Kuo A."/>
            <person name="Mondo S."/>
            <person name="Pangilinan J."/>
            <person name="Riley R."/>
            <person name="Labutti K."/>
            <person name="Andreopoulos B."/>
            <person name="Lipzen A."/>
            <person name="Chen C."/>
            <person name="Yanf M."/>
            <person name="Daum C."/>
            <person name="Ng V."/>
            <person name="Clum A."/>
            <person name="Ohm R."/>
            <person name="Martin F."/>
            <person name="Silar P."/>
            <person name="Natvig D."/>
            <person name="Lalanne C."/>
            <person name="Gautier V."/>
            <person name="Ament-Velasquez S.L."/>
            <person name="Kruys A."/>
            <person name="Hutchinson M.I."/>
            <person name="Powell A.J."/>
            <person name="Barry K."/>
            <person name="Miller A.N."/>
            <person name="Grigoriev I.V."/>
            <person name="Debuchy R."/>
            <person name="Gladieux P."/>
            <person name="Thoren M.H."/>
            <person name="Johannesson H."/>
        </authorList>
    </citation>
    <scope>NUCLEOTIDE SEQUENCE</scope>
    <source>
        <strain evidence="2">PSN309</strain>
    </source>
</reference>
<evidence type="ECO:0000256" key="1">
    <source>
        <dbReference type="SAM" id="MobiDB-lite"/>
    </source>
</evidence>
<feature type="region of interest" description="Disordered" evidence="1">
    <location>
        <begin position="51"/>
        <end position="108"/>
    </location>
</feature>
<keyword evidence="3" id="KW-1185">Reference proteome</keyword>
<feature type="region of interest" description="Disordered" evidence="1">
    <location>
        <begin position="231"/>
        <end position="262"/>
    </location>
</feature>
<evidence type="ECO:0000313" key="3">
    <source>
        <dbReference type="Proteomes" id="UP001302126"/>
    </source>
</evidence>
<reference evidence="2" key="1">
    <citation type="journal article" date="2023" name="Mol. Phylogenet. Evol.">
        <title>Genome-scale phylogeny and comparative genomics of the fungal order Sordariales.</title>
        <authorList>
            <person name="Hensen N."/>
            <person name="Bonometti L."/>
            <person name="Westerberg I."/>
            <person name="Brannstrom I.O."/>
            <person name="Guillou S."/>
            <person name="Cros-Aarteil S."/>
            <person name="Calhoun S."/>
            <person name="Haridas S."/>
            <person name="Kuo A."/>
            <person name="Mondo S."/>
            <person name="Pangilinan J."/>
            <person name="Riley R."/>
            <person name="LaButti K."/>
            <person name="Andreopoulos B."/>
            <person name="Lipzen A."/>
            <person name="Chen C."/>
            <person name="Yan M."/>
            <person name="Daum C."/>
            <person name="Ng V."/>
            <person name="Clum A."/>
            <person name="Steindorff A."/>
            <person name="Ohm R.A."/>
            <person name="Martin F."/>
            <person name="Silar P."/>
            <person name="Natvig D.O."/>
            <person name="Lalanne C."/>
            <person name="Gautier V."/>
            <person name="Ament-Velasquez S.L."/>
            <person name="Kruys A."/>
            <person name="Hutchinson M.I."/>
            <person name="Powell A.J."/>
            <person name="Barry K."/>
            <person name="Miller A.N."/>
            <person name="Grigoriev I.V."/>
            <person name="Debuchy R."/>
            <person name="Gladieux P."/>
            <person name="Hiltunen Thoren M."/>
            <person name="Johannesson H."/>
        </authorList>
    </citation>
    <scope>NUCLEOTIDE SEQUENCE</scope>
    <source>
        <strain evidence="2">PSN309</strain>
    </source>
</reference>
<feature type="compositionally biased region" description="Basic and acidic residues" evidence="1">
    <location>
        <begin position="67"/>
        <end position="80"/>
    </location>
</feature>
<dbReference type="AlphaFoldDB" id="A0AAN6WYT5"/>
<sequence>MTRIVICLPNSRRLWRADVVVSPKPLIIHPRLLKLQVAVVVDRSPSGLFRQHKTLPVSQKKQIGKSKKQEASKEREKENRIPSSGLHVTSSRLSEKRLSFRRKESTPPRHSSFFFFSPFASVSSPASWVSGSSRLERTCVNMYVTQEGLQASSGRGVCLRDPLLPLRRSRLLLYVELASREERRSTHTQTNTGGGRSRIMKKPFDALECTSRAQCFTRNIRGKLPFRGTGALDASSHTHHTARQSLKVSKTAGRRGQGRRAP</sequence>
<dbReference type="Proteomes" id="UP001302126">
    <property type="component" value="Unassembled WGS sequence"/>
</dbReference>
<accession>A0AAN6WYT5</accession>
<organism evidence="2 3">
    <name type="scientific">Podospora australis</name>
    <dbReference type="NCBI Taxonomy" id="1536484"/>
    <lineage>
        <taxon>Eukaryota</taxon>
        <taxon>Fungi</taxon>
        <taxon>Dikarya</taxon>
        <taxon>Ascomycota</taxon>
        <taxon>Pezizomycotina</taxon>
        <taxon>Sordariomycetes</taxon>
        <taxon>Sordariomycetidae</taxon>
        <taxon>Sordariales</taxon>
        <taxon>Podosporaceae</taxon>
        <taxon>Podospora</taxon>
    </lineage>
</organism>
<gene>
    <name evidence="2" type="ORF">QBC35DRAFT_129722</name>
</gene>
<protein>
    <submittedName>
        <fullName evidence="2">Uncharacterized protein</fullName>
    </submittedName>
</protein>
<dbReference type="EMBL" id="MU864372">
    <property type="protein sequence ID" value="KAK4189785.1"/>
    <property type="molecule type" value="Genomic_DNA"/>
</dbReference>
<comment type="caution">
    <text evidence="2">The sequence shown here is derived from an EMBL/GenBank/DDBJ whole genome shotgun (WGS) entry which is preliminary data.</text>
</comment>